<dbReference type="InterPro" id="IPR051258">
    <property type="entry name" value="Diverse_Substrate_Transporter"/>
</dbReference>
<evidence type="ECO:0000313" key="10">
    <source>
        <dbReference type="Proteomes" id="UP001500399"/>
    </source>
</evidence>
<name>A0ABP3CH86_9FIRM</name>
<feature type="transmembrane region" description="Helical" evidence="7">
    <location>
        <begin position="267"/>
        <end position="285"/>
    </location>
</feature>
<dbReference type="SUPFAM" id="SSF103481">
    <property type="entry name" value="Multidrug resistance efflux transporter EmrE"/>
    <property type="match status" value="2"/>
</dbReference>
<dbReference type="RefSeq" id="WP_304987909.1">
    <property type="nucleotide sequence ID" value="NZ_BAAACR010000002.1"/>
</dbReference>
<feature type="domain" description="EamA" evidence="8">
    <location>
        <begin position="150"/>
        <end position="282"/>
    </location>
</feature>
<comment type="caution">
    <text evidence="9">The sequence shown here is derived from an EMBL/GenBank/DDBJ whole genome shotgun (WGS) entry which is preliminary data.</text>
</comment>
<reference evidence="10" key="1">
    <citation type="journal article" date="2019" name="Int. J. Syst. Evol. Microbiol.">
        <title>The Global Catalogue of Microorganisms (GCM) 10K type strain sequencing project: providing services to taxonomists for standard genome sequencing and annotation.</title>
        <authorList>
            <consortium name="The Broad Institute Genomics Platform"/>
            <consortium name="The Broad Institute Genome Sequencing Center for Infectious Disease"/>
            <person name="Wu L."/>
            <person name="Ma J."/>
        </authorList>
    </citation>
    <scope>NUCLEOTIDE SEQUENCE [LARGE SCALE GENOMIC DNA]</scope>
    <source>
        <strain evidence="10">JCM 8542</strain>
    </source>
</reference>
<feature type="transmembrane region" description="Helical" evidence="7">
    <location>
        <begin position="242"/>
        <end position="261"/>
    </location>
</feature>
<feature type="transmembrane region" description="Helical" evidence="7">
    <location>
        <begin position="32"/>
        <end position="54"/>
    </location>
</feature>
<feature type="transmembrane region" description="Helical" evidence="7">
    <location>
        <begin position="212"/>
        <end position="230"/>
    </location>
</feature>
<proteinExistence type="inferred from homology"/>
<feature type="transmembrane region" description="Helical" evidence="7">
    <location>
        <begin position="125"/>
        <end position="141"/>
    </location>
</feature>
<evidence type="ECO:0000259" key="8">
    <source>
        <dbReference type="Pfam" id="PF00892"/>
    </source>
</evidence>
<keyword evidence="10" id="KW-1185">Reference proteome</keyword>
<evidence type="ECO:0000256" key="2">
    <source>
        <dbReference type="ARBA" id="ARBA00007362"/>
    </source>
</evidence>
<keyword evidence="4 7" id="KW-0812">Transmembrane</keyword>
<dbReference type="Pfam" id="PF00892">
    <property type="entry name" value="EamA"/>
    <property type="match status" value="2"/>
</dbReference>
<feature type="transmembrane region" description="Helical" evidence="7">
    <location>
        <begin position="181"/>
        <end position="200"/>
    </location>
</feature>
<comment type="similarity">
    <text evidence="2">Belongs to the EamA transporter family.</text>
</comment>
<feature type="transmembrane region" description="Helical" evidence="7">
    <location>
        <begin position="75"/>
        <end position="94"/>
    </location>
</feature>
<sequence length="299" mass="32330">MQLRGTLMLLAASFFWGTTFVAQILGMDGLGPYTYAAARFALGTLFMGALWYAYRRKRAADRRVGTFRSGFRAGLPVGLAMFVGVTLQQVALLYTTAGKTAFITTLYIVLVPLAAVLLGHRVRAVQWGGAVLAFAGVYFLSAHGETTINTGDLLVLICSFFWMAQILLIDRFARTVDAIELCWMQMIVCTVGSAALAAVYETFVWMDLWNAVVPIVYAGVLSCGVAYTCQILGQAYVEPTQAAILMSTEAIFAAVAGWIVLGEMMNAVQILGCVLLLGGALMAQLRGCTGKNVQHCRED</sequence>
<evidence type="ECO:0000256" key="7">
    <source>
        <dbReference type="SAM" id="Phobius"/>
    </source>
</evidence>
<keyword evidence="3" id="KW-1003">Cell membrane</keyword>
<keyword evidence="5 7" id="KW-1133">Transmembrane helix</keyword>
<feature type="domain" description="EamA" evidence="8">
    <location>
        <begin position="4"/>
        <end position="141"/>
    </location>
</feature>
<dbReference type="Proteomes" id="UP001500399">
    <property type="component" value="Unassembled WGS sequence"/>
</dbReference>
<feature type="transmembrane region" description="Helical" evidence="7">
    <location>
        <begin position="153"/>
        <end position="169"/>
    </location>
</feature>
<dbReference type="EMBL" id="BAAACR010000002">
    <property type="protein sequence ID" value="GAA0204918.1"/>
    <property type="molecule type" value="Genomic_DNA"/>
</dbReference>
<evidence type="ECO:0000313" key="9">
    <source>
        <dbReference type="EMBL" id="GAA0204918.1"/>
    </source>
</evidence>
<evidence type="ECO:0000256" key="3">
    <source>
        <dbReference type="ARBA" id="ARBA00022475"/>
    </source>
</evidence>
<feature type="transmembrane region" description="Helical" evidence="7">
    <location>
        <begin position="100"/>
        <end position="118"/>
    </location>
</feature>
<protein>
    <submittedName>
        <fullName evidence="9">DMT family transporter</fullName>
    </submittedName>
</protein>
<evidence type="ECO:0000256" key="1">
    <source>
        <dbReference type="ARBA" id="ARBA00004651"/>
    </source>
</evidence>
<dbReference type="InterPro" id="IPR037185">
    <property type="entry name" value="EmrE-like"/>
</dbReference>
<organism evidence="9 10">
    <name type="scientific">Selenomonas dianae</name>
    <dbReference type="NCBI Taxonomy" id="135079"/>
    <lineage>
        <taxon>Bacteria</taxon>
        <taxon>Bacillati</taxon>
        <taxon>Bacillota</taxon>
        <taxon>Negativicutes</taxon>
        <taxon>Selenomonadales</taxon>
        <taxon>Selenomonadaceae</taxon>
        <taxon>Selenomonas</taxon>
    </lineage>
</organism>
<comment type="subcellular location">
    <subcellularLocation>
        <location evidence="1">Cell membrane</location>
        <topology evidence="1">Multi-pass membrane protein</topology>
    </subcellularLocation>
</comment>
<evidence type="ECO:0000256" key="4">
    <source>
        <dbReference type="ARBA" id="ARBA00022692"/>
    </source>
</evidence>
<dbReference type="PANTHER" id="PTHR42920">
    <property type="entry name" value="OS03G0707200 PROTEIN-RELATED"/>
    <property type="match status" value="1"/>
</dbReference>
<evidence type="ECO:0000256" key="5">
    <source>
        <dbReference type="ARBA" id="ARBA00022989"/>
    </source>
</evidence>
<gene>
    <name evidence="9" type="ORF">GCM10008919_05270</name>
</gene>
<dbReference type="InterPro" id="IPR000620">
    <property type="entry name" value="EamA_dom"/>
</dbReference>
<accession>A0ABP3CH86</accession>
<keyword evidence="6 7" id="KW-0472">Membrane</keyword>
<dbReference type="PANTHER" id="PTHR42920:SF5">
    <property type="entry name" value="EAMA DOMAIN-CONTAINING PROTEIN"/>
    <property type="match status" value="1"/>
</dbReference>
<evidence type="ECO:0000256" key="6">
    <source>
        <dbReference type="ARBA" id="ARBA00023136"/>
    </source>
</evidence>